<comment type="caution">
    <text evidence="1">The sequence shown here is derived from an EMBL/GenBank/DDBJ whole genome shotgun (WGS) entry which is preliminary data.</text>
</comment>
<dbReference type="Proteomes" id="UP001281147">
    <property type="component" value="Unassembled WGS sequence"/>
</dbReference>
<protein>
    <submittedName>
        <fullName evidence="1">Uncharacterized protein</fullName>
    </submittedName>
</protein>
<dbReference type="EMBL" id="JAUTXU010000251">
    <property type="protein sequence ID" value="KAK3695904.1"/>
    <property type="molecule type" value="Genomic_DNA"/>
</dbReference>
<sequence>MPGIEKRRGFDYPHEGGDAPPWQVAARKQQEKLTNTLTVIFVNFRFLGNVVKVEVKDQDDDEPVAHDLKTLEMLCGVHSRPCDDPSRLVRAAIHALALSALPVSNLSIATFGCHWYFYDLVADPKILSSTRSVFKSAEQLKIQYDYEYSLEDDEIVDFYDLLQSAPKLRRLSLIGTNWPYHPIWADQRIISEYFLAGQYRALETWELTGLALEFTRVAALIKRTPKLKSIRFHECLFHTLSTVENELVDQYMLNPDITQAEVVAKIVKQLSGMAEVLPESCRISIRSEEEEATTP</sequence>
<organism evidence="1 2">
    <name type="scientific">Vermiconidia calcicola</name>
    <dbReference type="NCBI Taxonomy" id="1690605"/>
    <lineage>
        <taxon>Eukaryota</taxon>
        <taxon>Fungi</taxon>
        <taxon>Dikarya</taxon>
        <taxon>Ascomycota</taxon>
        <taxon>Pezizomycotina</taxon>
        <taxon>Dothideomycetes</taxon>
        <taxon>Dothideomycetidae</taxon>
        <taxon>Mycosphaerellales</taxon>
        <taxon>Extremaceae</taxon>
        <taxon>Vermiconidia</taxon>
    </lineage>
</organism>
<accession>A0ACC3MHN7</accession>
<evidence type="ECO:0000313" key="1">
    <source>
        <dbReference type="EMBL" id="KAK3695904.1"/>
    </source>
</evidence>
<proteinExistence type="predicted"/>
<keyword evidence="2" id="KW-1185">Reference proteome</keyword>
<name>A0ACC3MHN7_9PEZI</name>
<gene>
    <name evidence="1" type="ORF">LTR37_018259</name>
</gene>
<evidence type="ECO:0000313" key="2">
    <source>
        <dbReference type="Proteomes" id="UP001281147"/>
    </source>
</evidence>
<reference evidence="1" key="1">
    <citation type="submission" date="2023-07" db="EMBL/GenBank/DDBJ databases">
        <title>Black Yeasts Isolated from many extreme environments.</title>
        <authorList>
            <person name="Coleine C."/>
            <person name="Stajich J.E."/>
            <person name="Selbmann L."/>
        </authorList>
    </citation>
    <scope>NUCLEOTIDE SEQUENCE</scope>
    <source>
        <strain evidence="1">CCFEE 5714</strain>
    </source>
</reference>